<dbReference type="InterPro" id="IPR013785">
    <property type="entry name" value="Aldolase_TIM"/>
</dbReference>
<dbReference type="NCBIfam" id="NF002991">
    <property type="entry name" value="PRK03739.1"/>
    <property type="match status" value="1"/>
</dbReference>
<evidence type="ECO:0000256" key="6">
    <source>
        <dbReference type="ARBA" id="ARBA00022605"/>
    </source>
</evidence>
<dbReference type="InterPro" id="IPR000891">
    <property type="entry name" value="PYR_CT"/>
</dbReference>
<name>A0A8F9TXD6_9BACT</name>
<keyword evidence="7 10" id="KW-0808">Transferase</keyword>
<dbReference type="InterPro" id="IPR036230">
    <property type="entry name" value="LeuA_allosteric_dom_sf"/>
</dbReference>
<proteinExistence type="inferred from homology"/>
<dbReference type="Pfam" id="PF00682">
    <property type="entry name" value="HMGL-like"/>
    <property type="match status" value="1"/>
</dbReference>
<evidence type="ECO:0000256" key="3">
    <source>
        <dbReference type="ARBA" id="ARBA00009767"/>
    </source>
</evidence>
<accession>A0A8F9TXD6</accession>
<dbReference type="SUPFAM" id="SSF110921">
    <property type="entry name" value="2-isopropylmalate synthase LeuA, allosteric (dimerisation) domain"/>
    <property type="match status" value="1"/>
</dbReference>
<evidence type="ECO:0000256" key="4">
    <source>
        <dbReference type="ARBA" id="ARBA00012973"/>
    </source>
</evidence>
<evidence type="ECO:0000256" key="1">
    <source>
        <dbReference type="ARBA" id="ARBA00000064"/>
    </source>
</evidence>
<dbReference type="Gene3D" id="3.20.20.70">
    <property type="entry name" value="Aldolase class I"/>
    <property type="match status" value="1"/>
</dbReference>
<dbReference type="Proteomes" id="UP000825051">
    <property type="component" value="Chromosome"/>
</dbReference>
<dbReference type="InterPro" id="IPR054692">
    <property type="entry name" value="LeuA-like_post-cat"/>
</dbReference>
<dbReference type="EMBL" id="CP080507">
    <property type="protein sequence ID" value="QYM79880.1"/>
    <property type="molecule type" value="Genomic_DNA"/>
</dbReference>
<dbReference type="InterPro" id="IPR013709">
    <property type="entry name" value="2-isopropylmalate_synth_dimer"/>
</dbReference>
<reference evidence="12" key="1">
    <citation type="submission" date="2021-08" db="EMBL/GenBank/DDBJ databases">
        <title>Genome of a novel bacterium of the phylum Verrucomicrobia, Oleiharenicola sp. KSB-15.</title>
        <authorList>
            <person name="Chung J.-H."/>
            <person name="Ahn J.-H."/>
            <person name="Yoon Y."/>
            <person name="Kim D.-Y."/>
            <person name="An S.-H."/>
            <person name="Park I."/>
            <person name="Yeon J."/>
        </authorList>
    </citation>
    <scope>NUCLEOTIDE SEQUENCE</scope>
    <source>
        <strain evidence="12">KSB-15</strain>
    </source>
</reference>
<dbReference type="InterPro" id="IPR002034">
    <property type="entry name" value="AIPM/Hcit_synth_CS"/>
</dbReference>
<feature type="binding site" evidence="10">
    <location>
        <position position="246"/>
    </location>
    <ligand>
        <name>Mg(2+)</name>
        <dbReference type="ChEBI" id="CHEBI:18420"/>
    </ligand>
</feature>
<keyword evidence="13" id="KW-1185">Reference proteome</keyword>
<evidence type="ECO:0000259" key="11">
    <source>
        <dbReference type="PROSITE" id="PS50991"/>
    </source>
</evidence>
<comment type="pathway">
    <text evidence="2 10">Amino-acid biosynthesis; L-leucine biosynthesis; L-leucine from 3-methyl-2-oxobutanoate: step 1/4.</text>
</comment>
<dbReference type="GO" id="GO:0009098">
    <property type="term" value="P:L-leucine biosynthetic process"/>
    <property type="evidence" value="ECO:0007669"/>
    <property type="project" value="UniProtKB-UniRule"/>
</dbReference>
<keyword evidence="5 10" id="KW-0432">Leucine biosynthesis</keyword>
<keyword evidence="12" id="KW-0012">Acyltransferase</keyword>
<keyword evidence="10" id="KW-0460">Magnesium</keyword>
<dbReference type="GO" id="GO:0003852">
    <property type="term" value="F:2-isopropylmalate synthase activity"/>
    <property type="evidence" value="ECO:0007669"/>
    <property type="project" value="UniProtKB-UniRule"/>
</dbReference>
<comment type="similarity">
    <text evidence="3 10">Belongs to the alpha-IPM synthase/homocitrate synthase family. LeuA type 2 subfamily.</text>
</comment>
<evidence type="ECO:0000256" key="2">
    <source>
        <dbReference type="ARBA" id="ARBA00004689"/>
    </source>
</evidence>
<sequence length="556" mass="61792">MKSSPVSKYRPFPSVNLPERQWPNRTLERAPTWCSVDLRDGNQALAQPMNVAEKIEFFELLVAIGFKEIEVGFPSASQIEFDFIRRLIDENRIPADVSIQILCQCREDLITRSLEALQGAKNVIFHLYNSTSPAQRRYVFNAERADIVKIATHAVAFLKEHARPLIAAGTRVRLEYSPESFTSTELDFSLEICEAVTDVWQPSAENKIILNLPATVEYATPNVHADQIEWMCTHLTRRDLTVVSLHTHNDRGTGVAATELALLAGADRVEGTLFGNGERTGNLDIVIVALNLLTHGIDPGLDFSDLNHIRETYERCTRMDVPARQPYAGELVFTAFSGSHQDAIKKSWEKQQPDAPWDVLYIPLDPADIGRSYKAIIRINSQSGKGGVAYILEKEFGLVLPKAMHKEIGKLVNDLADNLKTELTPEQIHEAFLDEYIRRAAPLALGEFLALARGHEVTCQAELFWNGERRLISGVGNGPVAAFVHALGTADLPPFKLLSYTQHSLEQGEESRAVSYVEVKTADGRNCFGAGIDENIERAPLKALVSALNRTLASKS</sequence>
<dbReference type="PROSITE" id="PS50991">
    <property type="entry name" value="PYR_CT"/>
    <property type="match status" value="1"/>
</dbReference>
<dbReference type="HAMAP" id="MF_00572">
    <property type="entry name" value="LeuA_type2"/>
    <property type="match status" value="1"/>
</dbReference>
<dbReference type="PROSITE" id="PS00816">
    <property type="entry name" value="AIPM_HOMOCIT_SYNTH_2"/>
    <property type="match status" value="1"/>
</dbReference>
<dbReference type="SMART" id="SM00917">
    <property type="entry name" value="LeuA_dimer"/>
    <property type="match status" value="1"/>
</dbReference>
<evidence type="ECO:0000313" key="13">
    <source>
        <dbReference type="Proteomes" id="UP000825051"/>
    </source>
</evidence>
<keyword evidence="8 10" id="KW-0479">Metal-binding</keyword>
<evidence type="ECO:0000256" key="10">
    <source>
        <dbReference type="HAMAP-Rule" id="MF_00572"/>
    </source>
</evidence>
<evidence type="ECO:0000256" key="5">
    <source>
        <dbReference type="ARBA" id="ARBA00022430"/>
    </source>
</evidence>
<feature type="binding site" evidence="10">
    <location>
        <position position="248"/>
    </location>
    <ligand>
        <name>Mg(2+)</name>
        <dbReference type="ChEBI" id="CHEBI:18420"/>
    </ligand>
</feature>
<dbReference type="PROSITE" id="PS00815">
    <property type="entry name" value="AIPM_HOMOCIT_SYNTH_1"/>
    <property type="match status" value="1"/>
</dbReference>
<evidence type="ECO:0000256" key="7">
    <source>
        <dbReference type="ARBA" id="ARBA00022679"/>
    </source>
</evidence>
<evidence type="ECO:0000256" key="8">
    <source>
        <dbReference type="ARBA" id="ARBA00022723"/>
    </source>
</evidence>
<feature type="region of interest" description="Regulatory domain" evidence="10">
    <location>
        <begin position="439"/>
        <end position="556"/>
    </location>
</feature>
<dbReference type="RefSeq" id="WP_220164296.1">
    <property type="nucleotide sequence ID" value="NZ_CP080507.1"/>
</dbReference>
<gene>
    <name evidence="10 12" type="primary">leuA</name>
    <name evidence="12" type="ORF">K0B96_04480</name>
</gene>
<dbReference type="AlphaFoldDB" id="A0A8F9TXD6"/>
<keyword evidence="6 10" id="KW-0028">Amino-acid biosynthesis</keyword>
<dbReference type="GO" id="GO:0005737">
    <property type="term" value="C:cytoplasm"/>
    <property type="evidence" value="ECO:0007669"/>
    <property type="project" value="UniProtKB-SubCell"/>
</dbReference>
<dbReference type="PANTHER" id="PTHR46911:SF1">
    <property type="entry name" value="2-ISOPROPYLMALATE SYNTHASE"/>
    <property type="match status" value="1"/>
</dbReference>
<feature type="binding site" evidence="10">
    <location>
        <position position="282"/>
    </location>
    <ligand>
        <name>Mg(2+)</name>
        <dbReference type="ChEBI" id="CHEBI:18420"/>
    </ligand>
</feature>
<dbReference type="KEGG" id="ole:K0B96_04480"/>
<organism evidence="12 13">
    <name type="scientific">Horticoccus luteus</name>
    <dbReference type="NCBI Taxonomy" id="2862869"/>
    <lineage>
        <taxon>Bacteria</taxon>
        <taxon>Pseudomonadati</taxon>
        <taxon>Verrucomicrobiota</taxon>
        <taxon>Opitutia</taxon>
        <taxon>Opitutales</taxon>
        <taxon>Opitutaceae</taxon>
        <taxon>Horticoccus</taxon>
    </lineage>
</organism>
<dbReference type="Pfam" id="PF08502">
    <property type="entry name" value="LeuA_dimer"/>
    <property type="match status" value="1"/>
</dbReference>
<dbReference type="SUPFAM" id="SSF51569">
    <property type="entry name" value="Aldolase"/>
    <property type="match status" value="1"/>
</dbReference>
<comment type="function">
    <text evidence="10">Catalyzes the condensation of the acetyl group of acetyl-CoA with 3-methyl-2-oxobutanoate (2-ketoisovalerate) to form 3-carboxy-3-hydroxy-4-methylpentanoate (2-isopropylmalate).</text>
</comment>
<feature type="binding site" evidence="10">
    <location>
        <position position="40"/>
    </location>
    <ligand>
        <name>Mg(2+)</name>
        <dbReference type="ChEBI" id="CHEBI:18420"/>
    </ligand>
</feature>
<protein>
    <recommendedName>
        <fullName evidence="4 10">2-isopropylmalate synthase</fullName>
        <ecNumber evidence="4 10">2.3.3.13</ecNumber>
    </recommendedName>
    <alternativeName>
        <fullName evidence="10">Alpha-IPM synthase</fullName>
    </alternativeName>
    <alternativeName>
        <fullName evidence="10">Alpha-isopropylmalate synthase</fullName>
    </alternativeName>
</protein>
<dbReference type="NCBIfam" id="TIGR00970">
    <property type="entry name" value="leuA_yeast"/>
    <property type="match status" value="1"/>
</dbReference>
<comment type="subunit">
    <text evidence="10">Homodimer.</text>
</comment>
<feature type="domain" description="Pyruvate carboxyltransferase" evidence="11">
    <location>
        <begin position="31"/>
        <end position="307"/>
    </location>
</feature>
<dbReference type="Pfam" id="PF22615">
    <property type="entry name" value="IPMS_D2"/>
    <property type="match status" value="1"/>
</dbReference>
<dbReference type="GO" id="GO:0000287">
    <property type="term" value="F:magnesium ion binding"/>
    <property type="evidence" value="ECO:0007669"/>
    <property type="project" value="UniProtKB-UniRule"/>
</dbReference>
<dbReference type="InterPro" id="IPR005668">
    <property type="entry name" value="IPM_Synthase"/>
</dbReference>
<comment type="subcellular location">
    <subcellularLocation>
        <location evidence="10">Cytoplasm</location>
    </subcellularLocation>
</comment>
<keyword evidence="10" id="KW-0963">Cytoplasm</keyword>
<dbReference type="Gene3D" id="3.30.160.270">
    <property type="match status" value="1"/>
</dbReference>
<dbReference type="EC" id="2.3.3.13" evidence="4 10"/>
<comment type="catalytic activity">
    <reaction evidence="1 10">
        <text>3-methyl-2-oxobutanoate + acetyl-CoA + H2O = (2S)-2-isopropylmalate + CoA + H(+)</text>
        <dbReference type="Rhea" id="RHEA:21524"/>
        <dbReference type="ChEBI" id="CHEBI:1178"/>
        <dbReference type="ChEBI" id="CHEBI:11851"/>
        <dbReference type="ChEBI" id="CHEBI:15377"/>
        <dbReference type="ChEBI" id="CHEBI:15378"/>
        <dbReference type="ChEBI" id="CHEBI:57287"/>
        <dbReference type="ChEBI" id="CHEBI:57288"/>
        <dbReference type="EC" id="2.3.3.13"/>
    </reaction>
</comment>
<dbReference type="SUPFAM" id="SSF89000">
    <property type="entry name" value="post-HMGL domain-like"/>
    <property type="match status" value="1"/>
</dbReference>
<dbReference type="PANTHER" id="PTHR46911">
    <property type="match status" value="1"/>
</dbReference>
<evidence type="ECO:0000313" key="12">
    <source>
        <dbReference type="EMBL" id="QYM79880.1"/>
    </source>
</evidence>
<dbReference type="UniPathway" id="UPA00048">
    <property type="reaction ID" value="UER00070"/>
</dbReference>
<dbReference type="GO" id="GO:0003985">
    <property type="term" value="F:acetyl-CoA C-acetyltransferase activity"/>
    <property type="evidence" value="ECO:0007669"/>
    <property type="project" value="UniProtKB-UniRule"/>
</dbReference>
<comment type="cofactor">
    <cofactor evidence="10">
        <name>Mg(2+)</name>
        <dbReference type="ChEBI" id="CHEBI:18420"/>
    </cofactor>
</comment>
<dbReference type="CDD" id="cd07942">
    <property type="entry name" value="DRE_TIM_LeuA"/>
    <property type="match status" value="1"/>
</dbReference>
<dbReference type="InterPro" id="IPR039371">
    <property type="entry name" value="LeuA_N_DRE-TIM"/>
</dbReference>
<keyword evidence="9 10" id="KW-0100">Branched-chain amino acid biosynthesis</keyword>
<evidence type="ECO:0000256" key="9">
    <source>
        <dbReference type="ARBA" id="ARBA00023304"/>
    </source>
</evidence>